<keyword evidence="2" id="KW-0813">Transport</keyword>
<dbReference type="InterPro" id="IPR011701">
    <property type="entry name" value="MFS"/>
</dbReference>
<dbReference type="InterPro" id="IPR020846">
    <property type="entry name" value="MFS_dom"/>
</dbReference>
<accession>A0ABR6NII6</accession>
<feature type="transmembrane region" description="Helical" evidence="6">
    <location>
        <begin position="398"/>
        <end position="418"/>
    </location>
</feature>
<dbReference type="EMBL" id="JACHKA010000001">
    <property type="protein sequence ID" value="MBB5986916.1"/>
    <property type="molecule type" value="Genomic_DNA"/>
</dbReference>
<dbReference type="RefSeq" id="WP_184154998.1">
    <property type="nucleotide sequence ID" value="NZ_JACHKA010000001.1"/>
</dbReference>
<dbReference type="Pfam" id="PF07690">
    <property type="entry name" value="MFS_1"/>
    <property type="match status" value="1"/>
</dbReference>
<protein>
    <submittedName>
        <fullName evidence="8">MFS family permease</fullName>
    </submittedName>
</protein>
<evidence type="ECO:0000256" key="3">
    <source>
        <dbReference type="ARBA" id="ARBA00022692"/>
    </source>
</evidence>
<sequence length="470" mass="50574">MNEIKSGRAHAPLSEAAMAPGAQPAWPPLRQAYYAAWVLAAVQMCAQLNNGVMSLLVEPVKRDLGLTDMQMSYLLGFSTVLFYVVIGIPAARLVDRHNRKWLTAGAVLVWSGATAACGFAQNFWQFFAARFGIGAGESINGPLAYSLMADYFPPEKLPRAIAIYNVGFTGGTAISLLLGALMIHILNGLPTVTLPLLGVVRDWQFVFILNGLVGIPIALLVASIAEPKRRGLSLVQPQSSGQSAHRAATLREVFAYFLLHWRIYGPIFLGLCFTSLHMFGMAAWGAVFYMRSYGWAPATVGLYSGLLSLALAVPSLLGAIWISDWFRNRGHADANMRVLAIGFSLSAPFMILGPLMPSPLLALAMGGIGSACMLFAAPSLNAAMQIVTPNEMRGQMTALYLFTMSAIGGGLGPTYMAFLTEHVWGDPMLLRYALATSAAILFPLSAITYWSGMKPYGVRIRAMKAAGLPV</sequence>
<dbReference type="Proteomes" id="UP001138540">
    <property type="component" value="Unassembled WGS sequence"/>
</dbReference>
<dbReference type="Gene3D" id="1.20.1250.20">
    <property type="entry name" value="MFS general substrate transporter like domains"/>
    <property type="match status" value="1"/>
</dbReference>
<feature type="domain" description="Major facilitator superfamily (MFS) profile" evidence="7">
    <location>
        <begin position="35"/>
        <end position="454"/>
    </location>
</feature>
<dbReference type="PANTHER" id="PTHR23505:SF79">
    <property type="entry name" value="PROTEIN SPINSTER"/>
    <property type="match status" value="1"/>
</dbReference>
<dbReference type="InterPro" id="IPR044770">
    <property type="entry name" value="MFS_spinster-like"/>
</dbReference>
<feature type="transmembrane region" description="Helical" evidence="6">
    <location>
        <begin position="267"/>
        <end position="290"/>
    </location>
</feature>
<feature type="transmembrane region" description="Helical" evidence="6">
    <location>
        <begin position="302"/>
        <end position="322"/>
    </location>
</feature>
<proteinExistence type="predicted"/>
<evidence type="ECO:0000256" key="1">
    <source>
        <dbReference type="ARBA" id="ARBA00004141"/>
    </source>
</evidence>
<comment type="caution">
    <text evidence="8">The sequence shown here is derived from an EMBL/GenBank/DDBJ whole genome shotgun (WGS) entry which is preliminary data.</text>
</comment>
<feature type="transmembrane region" description="Helical" evidence="6">
    <location>
        <begin position="161"/>
        <end position="185"/>
    </location>
</feature>
<dbReference type="InterPro" id="IPR036259">
    <property type="entry name" value="MFS_trans_sf"/>
</dbReference>
<keyword evidence="4 6" id="KW-1133">Transmembrane helix</keyword>
<feature type="transmembrane region" description="Helical" evidence="6">
    <location>
        <begin position="127"/>
        <end position="149"/>
    </location>
</feature>
<organism evidence="8 9">
    <name type="scientific">Sphingobium lignivorans</name>
    <dbReference type="NCBI Taxonomy" id="2735886"/>
    <lineage>
        <taxon>Bacteria</taxon>
        <taxon>Pseudomonadati</taxon>
        <taxon>Pseudomonadota</taxon>
        <taxon>Alphaproteobacteria</taxon>
        <taxon>Sphingomonadales</taxon>
        <taxon>Sphingomonadaceae</taxon>
        <taxon>Sphingobium</taxon>
    </lineage>
</organism>
<feature type="transmembrane region" description="Helical" evidence="6">
    <location>
        <begin position="334"/>
        <end position="353"/>
    </location>
</feature>
<evidence type="ECO:0000256" key="5">
    <source>
        <dbReference type="ARBA" id="ARBA00023136"/>
    </source>
</evidence>
<evidence type="ECO:0000313" key="9">
    <source>
        <dbReference type="Proteomes" id="UP001138540"/>
    </source>
</evidence>
<comment type="subcellular location">
    <subcellularLocation>
        <location evidence="1">Membrane</location>
        <topology evidence="1">Multi-pass membrane protein</topology>
    </subcellularLocation>
</comment>
<gene>
    <name evidence="8" type="ORF">HNP60_002890</name>
</gene>
<feature type="transmembrane region" description="Helical" evidence="6">
    <location>
        <begin position="359"/>
        <end position="377"/>
    </location>
</feature>
<reference evidence="8 9" key="1">
    <citation type="submission" date="2020-08" db="EMBL/GenBank/DDBJ databases">
        <title>Exploring microbial biodiversity for novel pathways involved in the catabolism of aromatic compounds derived from lignin.</title>
        <authorList>
            <person name="Elkins J."/>
        </authorList>
    </citation>
    <scope>NUCLEOTIDE SEQUENCE [LARGE SCALE GENOMIC DNA]</scope>
    <source>
        <strain evidence="8 9">B1D3A</strain>
    </source>
</reference>
<evidence type="ECO:0000259" key="7">
    <source>
        <dbReference type="PROSITE" id="PS50850"/>
    </source>
</evidence>
<feature type="transmembrane region" description="Helical" evidence="6">
    <location>
        <begin position="73"/>
        <end position="94"/>
    </location>
</feature>
<feature type="transmembrane region" description="Helical" evidence="6">
    <location>
        <begin position="430"/>
        <end position="451"/>
    </location>
</feature>
<dbReference type="PANTHER" id="PTHR23505">
    <property type="entry name" value="SPINSTER"/>
    <property type="match status" value="1"/>
</dbReference>
<keyword evidence="3 6" id="KW-0812">Transmembrane</keyword>
<evidence type="ECO:0000256" key="2">
    <source>
        <dbReference type="ARBA" id="ARBA00022448"/>
    </source>
</evidence>
<feature type="transmembrane region" description="Helical" evidence="6">
    <location>
        <begin position="101"/>
        <end position="121"/>
    </location>
</feature>
<keyword evidence="9" id="KW-1185">Reference proteome</keyword>
<feature type="transmembrane region" description="Helical" evidence="6">
    <location>
        <begin position="205"/>
        <end position="225"/>
    </location>
</feature>
<evidence type="ECO:0000313" key="8">
    <source>
        <dbReference type="EMBL" id="MBB5986916.1"/>
    </source>
</evidence>
<dbReference type="PROSITE" id="PS50850">
    <property type="entry name" value="MFS"/>
    <property type="match status" value="1"/>
</dbReference>
<keyword evidence="5 6" id="KW-0472">Membrane</keyword>
<feature type="transmembrane region" description="Helical" evidence="6">
    <location>
        <begin position="32"/>
        <end position="53"/>
    </location>
</feature>
<dbReference type="SUPFAM" id="SSF103473">
    <property type="entry name" value="MFS general substrate transporter"/>
    <property type="match status" value="1"/>
</dbReference>
<evidence type="ECO:0000256" key="4">
    <source>
        <dbReference type="ARBA" id="ARBA00022989"/>
    </source>
</evidence>
<evidence type="ECO:0000256" key="6">
    <source>
        <dbReference type="SAM" id="Phobius"/>
    </source>
</evidence>
<name>A0ABR6NII6_9SPHN</name>